<name>A0A238BM86_9BILA</name>
<keyword evidence="4" id="KW-1185">Reference proteome</keyword>
<evidence type="ECO:0000313" key="4">
    <source>
        <dbReference type="Proteomes" id="UP000242913"/>
    </source>
</evidence>
<organism evidence="3 4">
    <name type="scientific">Onchocerca flexuosa</name>
    <dbReference type="NCBI Taxonomy" id="387005"/>
    <lineage>
        <taxon>Eukaryota</taxon>
        <taxon>Metazoa</taxon>
        <taxon>Ecdysozoa</taxon>
        <taxon>Nematoda</taxon>
        <taxon>Chromadorea</taxon>
        <taxon>Rhabditida</taxon>
        <taxon>Spirurina</taxon>
        <taxon>Spiruromorpha</taxon>
        <taxon>Filarioidea</taxon>
        <taxon>Onchocercidae</taxon>
        <taxon>Onchocerca</taxon>
    </lineage>
</organism>
<proteinExistence type="predicted"/>
<accession>A0A238BM86</accession>
<evidence type="ECO:0000256" key="2">
    <source>
        <dbReference type="SAM" id="SignalP"/>
    </source>
</evidence>
<feature type="region of interest" description="Disordered" evidence="1">
    <location>
        <begin position="36"/>
        <end position="60"/>
    </location>
</feature>
<reference evidence="3 4" key="1">
    <citation type="submission" date="2015-12" db="EMBL/GenBank/DDBJ databases">
        <title>Draft genome of the nematode, Onchocerca flexuosa.</title>
        <authorList>
            <person name="Mitreva M."/>
        </authorList>
    </citation>
    <scope>NUCLEOTIDE SEQUENCE [LARGE SCALE GENOMIC DNA]</scope>
    <source>
        <strain evidence="3">Red Deer</strain>
    </source>
</reference>
<evidence type="ECO:0000313" key="3">
    <source>
        <dbReference type="EMBL" id="OZC05976.1"/>
    </source>
</evidence>
<feature type="chain" id="PRO_5012782604" evidence="2">
    <location>
        <begin position="22"/>
        <end position="106"/>
    </location>
</feature>
<dbReference type="AlphaFoldDB" id="A0A238BM86"/>
<keyword evidence="2" id="KW-0732">Signal</keyword>
<protein>
    <submittedName>
        <fullName evidence="3">Uncharacterized protein</fullName>
    </submittedName>
</protein>
<dbReference type="OrthoDB" id="5896623at2759"/>
<dbReference type="Proteomes" id="UP000242913">
    <property type="component" value="Unassembled WGS sequence"/>
</dbReference>
<feature type="compositionally biased region" description="Acidic residues" evidence="1">
    <location>
        <begin position="43"/>
        <end position="60"/>
    </location>
</feature>
<gene>
    <name evidence="3" type="ORF">X798_07044</name>
</gene>
<dbReference type="EMBL" id="KZ270293">
    <property type="protein sequence ID" value="OZC05976.1"/>
    <property type="molecule type" value="Genomic_DNA"/>
</dbReference>
<sequence length="106" mass="12026">MMKSAFSVSLLLFCIFDVSMLLTVLPKKSQGFYNSGTNNLNDDINDDNDTSTDDDISSDDETTTAFNLEEWVNSNLSDSFTNTQMFPLRRLPRINFATAHMIQQEN</sequence>
<evidence type="ECO:0000256" key="1">
    <source>
        <dbReference type="SAM" id="MobiDB-lite"/>
    </source>
</evidence>
<feature type="signal peptide" evidence="2">
    <location>
        <begin position="1"/>
        <end position="21"/>
    </location>
</feature>